<protein>
    <submittedName>
        <fullName evidence="1">Uncharacterized protein</fullName>
    </submittedName>
</protein>
<evidence type="ECO:0000313" key="2">
    <source>
        <dbReference type="Proteomes" id="UP000317593"/>
    </source>
</evidence>
<organism evidence="1 2">
    <name type="scientific">Fodinibius sediminis</name>
    <dbReference type="NCBI Taxonomy" id="1214077"/>
    <lineage>
        <taxon>Bacteria</taxon>
        <taxon>Pseudomonadati</taxon>
        <taxon>Balneolota</taxon>
        <taxon>Balneolia</taxon>
        <taxon>Balneolales</taxon>
        <taxon>Balneolaceae</taxon>
        <taxon>Fodinibius</taxon>
    </lineage>
</organism>
<proteinExistence type="predicted"/>
<keyword evidence="2" id="KW-1185">Reference proteome</keyword>
<sequence>MKNDNEEPCIEGFNAVEWSRQVRLNFGKKWTDENGNPDFDKLRELLSKDRNSDSSTSQ</sequence>
<dbReference type="EMBL" id="FXTH01000031">
    <property type="protein sequence ID" value="SMO94365.1"/>
    <property type="molecule type" value="Genomic_DNA"/>
</dbReference>
<gene>
    <name evidence="1" type="ORF">SAMN06265218_1319</name>
</gene>
<dbReference type="RefSeq" id="WP_185958500.1">
    <property type="nucleotide sequence ID" value="NZ_FXTH01000031.1"/>
</dbReference>
<name>A0A521FDW7_9BACT</name>
<reference evidence="1 2" key="1">
    <citation type="submission" date="2017-05" db="EMBL/GenBank/DDBJ databases">
        <authorList>
            <person name="Varghese N."/>
            <person name="Submissions S."/>
        </authorList>
    </citation>
    <scope>NUCLEOTIDE SEQUENCE [LARGE SCALE GENOMIC DNA]</scope>
    <source>
        <strain evidence="1 2">DSM 21194</strain>
    </source>
</reference>
<evidence type="ECO:0000313" key="1">
    <source>
        <dbReference type="EMBL" id="SMO94365.1"/>
    </source>
</evidence>
<dbReference type="Proteomes" id="UP000317593">
    <property type="component" value="Unassembled WGS sequence"/>
</dbReference>
<dbReference type="AlphaFoldDB" id="A0A521FDW7"/>
<accession>A0A521FDW7</accession>